<reference evidence="6" key="1">
    <citation type="submission" date="2016-02" db="EMBL/GenBank/DDBJ databases">
        <title>RNAseq analyses of the midgut from blood- or serum-fed Ixodes ricinus ticks.</title>
        <authorList>
            <person name="Perner J."/>
            <person name="Provaznik J."/>
            <person name="Schrenkova J."/>
            <person name="Urbanova V."/>
            <person name="Ribeiro J.M."/>
            <person name="Kopacek P."/>
        </authorList>
    </citation>
    <scope>NUCLEOTIDE SEQUENCE</scope>
    <source>
        <tissue evidence="6">Gut</tissue>
    </source>
</reference>
<feature type="region of interest" description="Disordered" evidence="5">
    <location>
        <begin position="127"/>
        <end position="169"/>
    </location>
</feature>
<comment type="subcellular location">
    <subcellularLocation>
        <location evidence="1">Cytoplasm</location>
    </subcellularLocation>
</comment>
<dbReference type="GO" id="GO:0005737">
    <property type="term" value="C:cytoplasm"/>
    <property type="evidence" value="ECO:0007669"/>
    <property type="project" value="UniProtKB-SubCell"/>
</dbReference>
<organism evidence="6">
    <name type="scientific">Ixodes ricinus</name>
    <name type="common">Common tick</name>
    <name type="synonym">Acarus ricinus</name>
    <dbReference type="NCBI Taxonomy" id="34613"/>
    <lineage>
        <taxon>Eukaryota</taxon>
        <taxon>Metazoa</taxon>
        <taxon>Ecdysozoa</taxon>
        <taxon>Arthropoda</taxon>
        <taxon>Chelicerata</taxon>
        <taxon>Arachnida</taxon>
        <taxon>Acari</taxon>
        <taxon>Parasitiformes</taxon>
        <taxon>Ixodida</taxon>
        <taxon>Ixodoidea</taxon>
        <taxon>Ixodidae</taxon>
        <taxon>Ixodinae</taxon>
        <taxon>Ixodes</taxon>
    </lineage>
</organism>
<accession>A0A131YBC1</accession>
<dbReference type="PANTHER" id="PTHR19354">
    <property type="entry name" value="ZIPPER PUTATIVE TUMOR SUPPRESSOR 2 HOMOLOG-LIKE PROTEIN-RELATED"/>
    <property type="match status" value="1"/>
</dbReference>
<keyword evidence="3 4" id="KW-0175">Coiled coil</keyword>
<evidence type="ECO:0000256" key="5">
    <source>
        <dbReference type="SAM" id="MobiDB-lite"/>
    </source>
</evidence>
<evidence type="ECO:0000313" key="6">
    <source>
        <dbReference type="EMBL" id="JAP75795.1"/>
    </source>
</evidence>
<reference evidence="7" key="2">
    <citation type="journal article" date="2018" name="PLoS Negl. Trop. Dis.">
        <title>Sialome diversity of ticks revealed by RNAseq of single tick salivary glands.</title>
        <authorList>
            <person name="Perner J."/>
            <person name="Kropackova S."/>
            <person name="Kopacek P."/>
            <person name="Ribeiro J.M."/>
        </authorList>
    </citation>
    <scope>NUCLEOTIDE SEQUENCE</scope>
    <source>
        <strain evidence="7">Siblings of single egg batch collected in Ceske Budejovice</strain>
        <tissue evidence="7">Salivary glands</tissue>
    </source>
</reference>
<evidence type="ECO:0000313" key="7">
    <source>
        <dbReference type="EMBL" id="JAR90120.1"/>
    </source>
</evidence>
<dbReference type="Gene3D" id="1.20.5.490">
    <property type="entry name" value="Single helix bin"/>
    <property type="match status" value="1"/>
</dbReference>
<sequence length="327" mass="35771">MDAEDMTSSPPRLPPVSGVLVAANPSVVRPVAFRASHGGSSSALPEAGSHVADEGSSSNGSVLSFPEDGRRPPAGGCHCSGHRSAPVLEWGQGAAQRWRTAFYPAHASSQGTPPSLCTVFFHQSMPQVGADSRGSRSSSGGPVDGVLDSGHSSALLPEDRTPPSPSDSGIAELEAQLREKDAEIAHLRQTLEQNEQAIIRVYEEKEQAWQRRMEELKSLYEEQLAQQRLQTLAANVCTHHPEEEESWWLPCPSQLDSEVAKLTTLMTGHEVPQLRLELRRCRRHLQLALQSFREERQAHQGSHGQSRDLMRALSRVQLLDGWSESSC</sequence>
<keyword evidence="2" id="KW-0963">Cytoplasm</keyword>
<dbReference type="EMBL" id="GEGO01005284">
    <property type="protein sequence ID" value="JAR90120.1"/>
    <property type="molecule type" value="Transcribed_RNA"/>
</dbReference>
<evidence type="ECO:0000256" key="3">
    <source>
        <dbReference type="ARBA" id="ARBA00023054"/>
    </source>
</evidence>
<proteinExistence type="evidence at transcript level"/>
<evidence type="ECO:0000256" key="2">
    <source>
        <dbReference type="ARBA" id="ARBA00022490"/>
    </source>
</evidence>
<evidence type="ECO:0000256" key="4">
    <source>
        <dbReference type="SAM" id="Coils"/>
    </source>
</evidence>
<dbReference type="InterPro" id="IPR045329">
    <property type="entry name" value="LZTS"/>
</dbReference>
<evidence type="ECO:0000256" key="1">
    <source>
        <dbReference type="ARBA" id="ARBA00004496"/>
    </source>
</evidence>
<dbReference type="PANTHER" id="PTHR19354:SF2">
    <property type="entry name" value="LEUCINE-RICH REPEAT-CONTAINING PROTEIN DDB_G0290503"/>
    <property type="match status" value="1"/>
</dbReference>
<name>A0A131YBC1_IXORI</name>
<dbReference type="EMBL" id="GEFM01000001">
    <property type="protein sequence ID" value="JAP75795.1"/>
    <property type="molecule type" value="mRNA"/>
</dbReference>
<feature type="coiled-coil region" evidence="4">
    <location>
        <begin position="170"/>
        <end position="226"/>
    </location>
</feature>
<feature type="region of interest" description="Disordered" evidence="5">
    <location>
        <begin position="35"/>
        <end position="78"/>
    </location>
</feature>
<protein>
    <submittedName>
        <fullName evidence="6 7">Putative leucine zipper tumor suppressor 2</fullName>
    </submittedName>
</protein>
<dbReference type="AlphaFoldDB" id="A0A131YBC1"/>